<dbReference type="GO" id="GO:0004650">
    <property type="term" value="F:polygalacturonase activity"/>
    <property type="evidence" value="ECO:0007669"/>
    <property type="project" value="InterPro"/>
</dbReference>
<dbReference type="InterPro" id="IPR011050">
    <property type="entry name" value="Pectin_lyase_fold/virulence"/>
</dbReference>
<dbReference type="Gramene" id="OMO66614">
    <property type="protein sequence ID" value="OMO66614"/>
    <property type="gene ID" value="CCACVL1_21054"/>
</dbReference>
<keyword evidence="2" id="KW-0456">Lyase</keyword>
<gene>
    <name evidence="2" type="ORF">CCACVL1_21054</name>
</gene>
<evidence type="ECO:0000256" key="1">
    <source>
        <dbReference type="SAM" id="SignalP"/>
    </source>
</evidence>
<accession>A0A1R3H8E7</accession>
<keyword evidence="3" id="KW-1185">Reference proteome</keyword>
<evidence type="ECO:0000313" key="2">
    <source>
        <dbReference type="EMBL" id="OMO66614.1"/>
    </source>
</evidence>
<proteinExistence type="predicted"/>
<organism evidence="2 3">
    <name type="scientific">Corchorus capsularis</name>
    <name type="common">Jute</name>
    <dbReference type="NCBI Taxonomy" id="210143"/>
    <lineage>
        <taxon>Eukaryota</taxon>
        <taxon>Viridiplantae</taxon>
        <taxon>Streptophyta</taxon>
        <taxon>Embryophyta</taxon>
        <taxon>Tracheophyta</taxon>
        <taxon>Spermatophyta</taxon>
        <taxon>Magnoliopsida</taxon>
        <taxon>eudicotyledons</taxon>
        <taxon>Gunneridae</taxon>
        <taxon>Pentapetalae</taxon>
        <taxon>rosids</taxon>
        <taxon>malvids</taxon>
        <taxon>Malvales</taxon>
        <taxon>Malvaceae</taxon>
        <taxon>Grewioideae</taxon>
        <taxon>Apeibeae</taxon>
        <taxon>Corchorus</taxon>
    </lineage>
</organism>
<dbReference type="Proteomes" id="UP000188268">
    <property type="component" value="Unassembled WGS sequence"/>
</dbReference>
<dbReference type="PANTHER" id="PTHR33928:SF4">
    <property type="entry name" value="PECTATE LYASE SUPERFAMILY PROTEIN DOMAIN-CONTAINING PROTEIN"/>
    <property type="match status" value="1"/>
</dbReference>
<sequence>MVPDYTMLAKLLLAFLLTVNIILDYGESSYTGISHYHHKIKRMTSFKSSYISRWGVPLIPRTISSSAAPVSTGSRVYHAIDYGADPTGNFDSIDALEQAIFDAFGSQVEGHLIQGMADLGGAELHLDGGTYKISRPLCLPRIRTGNFMGGGFAILNSVRTTIDNCYITHFMTNGIFIEGGHETYVRNTYIGQYITAGGDHREKDFSGIGINIIGNDNAVTDVVIFSAWIGIKIRGQANMVNGVHCYNKATGLGGIGIYIQASGLTQNRIANSYLDFTGIVAEDPVQLHVTGTFFLGNAFILLKSLKGVLSGINIVDNMFSGDYTGIPIVQLDESNAPFKTIDQVIVDRNEVNGMVLKSTAARGSVWGNGTTWTVDFSKVLLFPNMIKHVQYTLQAGSSFASHILRNVSENRVTVESELPISATLHVSVEQIMVTYAQ</sequence>
<evidence type="ECO:0000313" key="3">
    <source>
        <dbReference type="Proteomes" id="UP000188268"/>
    </source>
</evidence>
<feature type="chain" id="PRO_5013023465" evidence="1">
    <location>
        <begin position="29"/>
        <end position="437"/>
    </location>
</feature>
<keyword evidence="1" id="KW-0732">Signal</keyword>
<feature type="signal peptide" evidence="1">
    <location>
        <begin position="1"/>
        <end position="28"/>
    </location>
</feature>
<protein>
    <submittedName>
        <fullName evidence="2">Pectin lyase/virulence factor</fullName>
    </submittedName>
</protein>
<dbReference type="STRING" id="210143.A0A1R3H8E7"/>
<dbReference type="AlphaFoldDB" id="A0A1R3H8E7"/>
<dbReference type="InterPro" id="IPR012334">
    <property type="entry name" value="Pectin_lyas_fold"/>
</dbReference>
<dbReference type="OrthoDB" id="1046782at2759"/>
<dbReference type="SUPFAM" id="SSF51126">
    <property type="entry name" value="Pectin lyase-like"/>
    <property type="match status" value="1"/>
</dbReference>
<dbReference type="Gene3D" id="2.160.20.10">
    <property type="entry name" value="Single-stranded right-handed beta-helix, Pectin lyase-like"/>
    <property type="match status" value="1"/>
</dbReference>
<dbReference type="GO" id="GO:0016829">
    <property type="term" value="F:lyase activity"/>
    <property type="evidence" value="ECO:0007669"/>
    <property type="project" value="UniProtKB-KW"/>
</dbReference>
<comment type="caution">
    <text evidence="2">The sequence shown here is derived from an EMBL/GenBank/DDBJ whole genome shotgun (WGS) entry which is preliminary data.</text>
</comment>
<dbReference type="InterPro" id="IPR039279">
    <property type="entry name" value="QRT3-like"/>
</dbReference>
<dbReference type="EMBL" id="AWWV01012510">
    <property type="protein sequence ID" value="OMO66614.1"/>
    <property type="molecule type" value="Genomic_DNA"/>
</dbReference>
<reference evidence="2 3" key="1">
    <citation type="submission" date="2013-09" db="EMBL/GenBank/DDBJ databases">
        <title>Corchorus capsularis genome sequencing.</title>
        <authorList>
            <person name="Alam M."/>
            <person name="Haque M.S."/>
            <person name="Islam M.S."/>
            <person name="Emdad E.M."/>
            <person name="Islam M.M."/>
            <person name="Ahmed B."/>
            <person name="Halim A."/>
            <person name="Hossen Q.M.M."/>
            <person name="Hossain M.Z."/>
            <person name="Ahmed R."/>
            <person name="Khan M.M."/>
            <person name="Islam R."/>
            <person name="Rashid M.M."/>
            <person name="Khan S.A."/>
            <person name="Rahman M.S."/>
            <person name="Alam M."/>
        </authorList>
    </citation>
    <scope>NUCLEOTIDE SEQUENCE [LARGE SCALE GENOMIC DNA]</scope>
    <source>
        <strain evidence="3">cv. CVL-1</strain>
        <tissue evidence="2">Whole seedling</tissue>
    </source>
</reference>
<dbReference type="OMA" id="TIIDNCY"/>
<dbReference type="PANTHER" id="PTHR33928">
    <property type="entry name" value="POLYGALACTURONASE QRT3"/>
    <property type="match status" value="1"/>
</dbReference>
<name>A0A1R3H8E7_COCAP</name>